<protein>
    <submittedName>
        <fullName evidence="1">Uncharacterized protein</fullName>
    </submittedName>
</protein>
<proteinExistence type="predicted"/>
<accession>A0ABD0J9L2</accession>
<reference evidence="1 2" key="1">
    <citation type="journal article" date="2023" name="Sci. Data">
        <title>Genome assembly of the Korean intertidal mud-creeper Batillaria attramentaria.</title>
        <authorList>
            <person name="Patra A.K."/>
            <person name="Ho P.T."/>
            <person name="Jun S."/>
            <person name="Lee S.J."/>
            <person name="Kim Y."/>
            <person name="Won Y.J."/>
        </authorList>
    </citation>
    <scope>NUCLEOTIDE SEQUENCE [LARGE SCALE GENOMIC DNA]</scope>
    <source>
        <strain evidence="1">Wonlab-2016</strain>
    </source>
</reference>
<dbReference type="AlphaFoldDB" id="A0ABD0J9L2"/>
<name>A0ABD0J9L2_9CAEN</name>
<keyword evidence="2" id="KW-1185">Reference proteome</keyword>
<gene>
    <name evidence="1" type="ORF">BaRGS_00037117</name>
</gene>
<dbReference type="EMBL" id="JACVVK020000545">
    <property type="protein sequence ID" value="KAK7466801.1"/>
    <property type="molecule type" value="Genomic_DNA"/>
</dbReference>
<dbReference type="Proteomes" id="UP001519460">
    <property type="component" value="Unassembled WGS sequence"/>
</dbReference>
<evidence type="ECO:0000313" key="1">
    <source>
        <dbReference type="EMBL" id="KAK7466801.1"/>
    </source>
</evidence>
<comment type="caution">
    <text evidence="1">The sequence shown here is derived from an EMBL/GenBank/DDBJ whole genome shotgun (WGS) entry which is preliminary data.</text>
</comment>
<organism evidence="1 2">
    <name type="scientific">Batillaria attramentaria</name>
    <dbReference type="NCBI Taxonomy" id="370345"/>
    <lineage>
        <taxon>Eukaryota</taxon>
        <taxon>Metazoa</taxon>
        <taxon>Spiralia</taxon>
        <taxon>Lophotrochozoa</taxon>
        <taxon>Mollusca</taxon>
        <taxon>Gastropoda</taxon>
        <taxon>Caenogastropoda</taxon>
        <taxon>Sorbeoconcha</taxon>
        <taxon>Cerithioidea</taxon>
        <taxon>Batillariidae</taxon>
        <taxon>Batillaria</taxon>
    </lineage>
</organism>
<evidence type="ECO:0000313" key="2">
    <source>
        <dbReference type="Proteomes" id="UP001519460"/>
    </source>
</evidence>
<sequence>MYTCAEDLFSETSLKTLTPKLAIQTEPTITNGSQHVGLIRKMSSRTAEATKLLTKPRIIDNEWQVLESQTVLFPSFKFKSLDSRMTVLTWTPGLSSLRV</sequence>